<comment type="caution">
    <text evidence="2">The sequence shown here is derived from an EMBL/GenBank/DDBJ whole genome shotgun (WGS) entry which is preliminary data.</text>
</comment>
<dbReference type="EMBL" id="JBHLWN010000115">
    <property type="protein sequence ID" value="MFC0216269.1"/>
    <property type="molecule type" value="Genomic_DNA"/>
</dbReference>
<keyword evidence="1" id="KW-0472">Membrane</keyword>
<keyword evidence="1" id="KW-0812">Transmembrane</keyword>
<sequence length="839" mass="92592">MKPLRLVYRRRHPQGTKLLRASFHVLTHDSEEGFVPNAAMPSIILDRGALTVGRTPVHTATFTEDHITWIQQTQDRYTSGHLFIHDGGRSVHGVVYHGSTPMDAVRHDIVGTAVKPVTYKTTITRNTHPATTDPSKLPTEEWEEGLPLTISYELSLGESLPSPKVMLDGEDVTLNTSWSIDSQDRTVLTVELDDEICFIKNQLYKQAVIAFDMYVPLPEGMGKISALCSEPESKEAAEVRFWKAVPVQHQVLFAELPFESIAAHDVLAAPTELTINELMTILPDQSVNDDSNSMLMRNMKWAMGQDDTQREWLSSFFGQKPPVIDEEDQVALVKQSLDWYQSKFAKAYLTQSFQEYAGPNAPSHRLDDALAKKLDSFLKEGLAASKDFNVQHQGIFVDAYIGAKPRLRVYIQNGGEKWAKELYEVLTNSPQFVLMVNRVSGASGDPAKLAPLNNFACLLTALQPSGELARNYYKSVMTGVIVKLVPQTSQNDKDTIMEWLPTAMQEMFRRLANGELPEEIDISKQEAEELYQEYLKHQNEITSSVAELMQAIIASNLIKKVEQMEEGFKEIVQKYPKLAKAAKLFLVIGWIGGLASIITALVKGDWKKMTGVEKGEFVTECVQSVIQGFDAVPILYNGVKSVSVSAFNKLMSKFYSPEHQSEVEGLGEKLTEENQDLIPAVSEELQPLLNTAEGALGEGTLYARLFGESILAGVLKIVGAVAAAAMAGWSLWQLVNDIKARGSVSTIVFDSLIFTANFLSAVCLVADLFVATSFLPILGAALAIAGIFIAFLANFFETPKNPIDDFMVDVGIPFVQGLPSLKSNAAPVRVNLVVSPVLA</sequence>
<feature type="transmembrane region" description="Helical" evidence="1">
    <location>
        <begin position="710"/>
        <end position="735"/>
    </location>
</feature>
<dbReference type="RefSeq" id="WP_377474275.1">
    <property type="nucleotide sequence ID" value="NZ_JBHLWN010000115.1"/>
</dbReference>
<evidence type="ECO:0000313" key="2">
    <source>
        <dbReference type="EMBL" id="MFC0216269.1"/>
    </source>
</evidence>
<feature type="transmembrane region" description="Helical" evidence="1">
    <location>
        <begin position="777"/>
        <end position="796"/>
    </location>
</feature>
<feature type="transmembrane region" description="Helical" evidence="1">
    <location>
        <begin position="584"/>
        <end position="602"/>
    </location>
</feature>
<protein>
    <submittedName>
        <fullName evidence="2">Uncharacterized protein</fullName>
    </submittedName>
</protein>
<name>A0ABV6DUC8_9BACL</name>
<reference evidence="2 3" key="1">
    <citation type="submission" date="2024-09" db="EMBL/GenBank/DDBJ databases">
        <authorList>
            <person name="Sun Q."/>
            <person name="Mori K."/>
        </authorList>
    </citation>
    <scope>NUCLEOTIDE SEQUENCE [LARGE SCALE GENOMIC DNA]</scope>
    <source>
        <strain evidence="2 3">CCM 7759</strain>
    </source>
</reference>
<feature type="transmembrane region" description="Helical" evidence="1">
    <location>
        <begin position="747"/>
        <end position="771"/>
    </location>
</feature>
<organism evidence="2 3">
    <name type="scientific">Paenibacillus chartarius</name>
    <dbReference type="NCBI Taxonomy" id="747481"/>
    <lineage>
        <taxon>Bacteria</taxon>
        <taxon>Bacillati</taxon>
        <taxon>Bacillota</taxon>
        <taxon>Bacilli</taxon>
        <taxon>Bacillales</taxon>
        <taxon>Paenibacillaceae</taxon>
        <taxon>Paenibacillus</taxon>
    </lineage>
</organism>
<keyword evidence="3" id="KW-1185">Reference proteome</keyword>
<proteinExistence type="predicted"/>
<keyword evidence="1" id="KW-1133">Transmembrane helix</keyword>
<evidence type="ECO:0000256" key="1">
    <source>
        <dbReference type="SAM" id="Phobius"/>
    </source>
</evidence>
<accession>A0ABV6DUC8</accession>
<dbReference type="Proteomes" id="UP001589776">
    <property type="component" value="Unassembled WGS sequence"/>
</dbReference>
<gene>
    <name evidence="2" type="ORF">ACFFK0_28120</name>
</gene>
<evidence type="ECO:0000313" key="3">
    <source>
        <dbReference type="Proteomes" id="UP001589776"/>
    </source>
</evidence>